<dbReference type="SUPFAM" id="SSF46906">
    <property type="entry name" value="Ribosomal protein L11, C-terminal domain"/>
    <property type="match status" value="1"/>
</dbReference>
<evidence type="ECO:0000313" key="11">
    <source>
        <dbReference type="Proteomes" id="UP000297295"/>
    </source>
</evidence>
<evidence type="ECO:0000313" key="10">
    <source>
        <dbReference type="EMBL" id="TGC06759.1"/>
    </source>
</evidence>
<dbReference type="PANTHER" id="PTHR11661">
    <property type="entry name" value="60S RIBOSOMAL PROTEIN L12"/>
    <property type="match status" value="1"/>
</dbReference>
<dbReference type="OrthoDB" id="8842at2157"/>
<feature type="domain" description="Large ribosomal subunit protein uL11 N-terminal" evidence="9">
    <location>
        <begin position="6"/>
        <end position="62"/>
    </location>
</feature>
<dbReference type="RefSeq" id="WP_135390650.1">
    <property type="nucleotide sequence ID" value="NZ_PGGK01000023.1"/>
</dbReference>
<accession>A0A4E0PSE5</accession>
<reference evidence="10 11" key="1">
    <citation type="submission" date="2017-11" db="EMBL/GenBank/DDBJ databases">
        <title>Isolation and Characterization of Methanogenic Archaea from Saline Meromictic Lake at Siberia.</title>
        <authorList>
            <person name="Shen Y."/>
            <person name="Huang H.-H."/>
            <person name="Lai M.-C."/>
            <person name="Chen S.-C."/>
        </authorList>
    </citation>
    <scope>NUCLEOTIDE SEQUENCE [LARGE SCALE GENOMIC DNA]</scope>
    <source>
        <strain evidence="10 11">SY-01</strain>
    </source>
</reference>
<dbReference type="SMART" id="SM00649">
    <property type="entry name" value="RL11"/>
    <property type="match status" value="1"/>
</dbReference>
<feature type="domain" description="Large ribosomal subunit protein uL11 C-terminal" evidence="8">
    <location>
        <begin position="68"/>
        <end position="134"/>
    </location>
</feature>
<dbReference type="Pfam" id="PF03946">
    <property type="entry name" value="Ribosomal_L11_N"/>
    <property type="match status" value="1"/>
</dbReference>
<dbReference type="SUPFAM" id="SSF54747">
    <property type="entry name" value="Ribosomal L11/L12e N-terminal domain"/>
    <property type="match status" value="1"/>
</dbReference>
<comment type="similarity">
    <text evidence="1 6 7">Belongs to the universal ribosomal protein uL11 family.</text>
</comment>
<dbReference type="InterPro" id="IPR000911">
    <property type="entry name" value="Ribosomal_uL11"/>
</dbReference>
<comment type="function">
    <text evidence="6">Forms part of the ribosomal stalk which helps the ribosome interact with GTP-bound translation factors.</text>
</comment>
<dbReference type="Proteomes" id="UP000297295">
    <property type="component" value="Unassembled WGS sequence"/>
</dbReference>
<keyword evidence="4 6" id="KW-0689">Ribosomal protein</keyword>
<dbReference type="NCBIfam" id="NF002232">
    <property type="entry name" value="PRK01143.1"/>
    <property type="match status" value="1"/>
</dbReference>
<organism evidence="10 11">
    <name type="scientific">Methanolobus halotolerans</name>
    <dbReference type="NCBI Taxonomy" id="2052935"/>
    <lineage>
        <taxon>Archaea</taxon>
        <taxon>Methanobacteriati</taxon>
        <taxon>Methanobacteriota</taxon>
        <taxon>Stenosarchaea group</taxon>
        <taxon>Methanomicrobia</taxon>
        <taxon>Methanosarcinales</taxon>
        <taxon>Methanosarcinaceae</taxon>
        <taxon>Methanolobus</taxon>
    </lineage>
</organism>
<dbReference type="EMBL" id="PGGK01000023">
    <property type="protein sequence ID" value="TGC06759.1"/>
    <property type="molecule type" value="Genomic_DNA"/>
</dbReference>
<evidence type="ECO:0000256" key="1">
    <source>
        <dbReference type="ARBA" id="ARBA00010537"/>
    </source>
</evidence>
<dbReference type="FunFam" id="3.30.1550.10:FF:000007">
    <property type="entry name" value="50S ribosomal protein L11"/>
    <property type="match status" value="1"/>
</dbReference>
<dbReference type="AlphaFoldDB" id="A0A4E0PSE5"/>
<dbReference type="InterPro" id="IPR020784">
    <property type="entry name" value="Ribosomal_uL11_N"/>
</dbReference>
<evidence type="ECO:0000259" key="8">
    <source>
        <dbReference type="Pfam" id="PF00298"/>
    </source>
</evidence>
<dbReference type="InterPro" id="IPR036769">
    <property type="entry name" value="Ribosomal_uL11_C_sf"/>
</dbReference>
<dbReference type="Gene3D" id="1.10.10.250">
    <property type="entry name" value="Ribosomal protein L11, C-terminal domain"/>
    <property type="match status" value="1"/>
</dbReference>
<evidence type="ECO:0000256" key="2">
    <source>
        <dbReference type="ARBA" id="ARBA00022730"/>
    </source>
</evidence>
<keyword evidence="2 6" id="KW-0699">rRNA-binding</keyword>
<proteinExistence type="inferred from homology"/>
<evidence type="ECO:0000256" key="6">
    <source>
        <dbReference type="HAMAP-Rule" id="MF_00736"/>
    </source>
</evidence>
<dbReference type="PANTHER" id="PTHR11661:SF1">
    <property type="entry name" value="LARGE RIBOSOMAL SUBUNIT PROTEIN UL11M"/>
    <property type="match status" value="1"/>
</dbReference>
<protein>
    <recommendedName>
        <fullName evidence="6">Large ribosomal subunit protein uL11</fullName>
    </recommendedName>
</protein>
<dbReference type="GO" id="GO:0006412">
    <property type="term" value="P:translation"/>
    <property type="evidence" value="ECO:0007669"/>
    <property type="project" value="UniProtKB-UniRule"/>
</dbReference>
<dbReference type="GO" id="GO:0015934">
    <property type="term" value="C:large ribosomal subunit"/>
    <property type="evidence" value="ECO:0007669"/>
    <property type="project" value="TreeGrafter"/>
</dbReference>
<dbReference type="HAMAP" id="MF_00736">
    <property type="entry name" value="Ribosomal_uL11"/>
    <property type="match status" value="1"/>
</dbReference>
<dbReference type="InterPro" id="IPR020783">
    <property type="entry name" value="Ribosomal_uL11_C"/>
</dbReference>
<evidence type="ECO:0000256" key="5">
    <source>
        <dbReference type="ARBA" id="ARBA00023274"/>
    </source>
</evidence>
<dbReference type="GO" id="GO:0070180">
    <property type="term" value="F:large ribosomal subunit rRNA binding"/>
    <property type="evidence" value="ECO:0007669"/>
    <property type="project" value="UniProtKB-UniRule"/>
</dbReference>
<evidence type="ECO:0000256" key="7">
    <source>
        <dbReference type="RuleBase" id="RU003978"/>
    </source>
</evidence>
<dbReference type="GO" id="GO:0003735">
    <property type="term" value="F:structural constituent of ribosome"/>
    <property type="evidence" value="ECO:0007669"/>
    <property type="project" value="InterPro"/>
</dbReference>
<evidence type="ECO:0000256" key="3">
    <source>
        <dbReference type="ARBA" id="ARBA00022884"/>
    </source>
</evidence>
<dbReference type="Pfam" id="PF00298">
    <property type="entry name" value="Ribosomal_L11"/>
    <property type="match status" value="1"/>
</dbReference>
<comment type="subunit">
    <text evidence="6">Part of the ribosomal stalk of the 50S ribosomal subunit. Interacts with L10 and the large rRNA to form the base of the stalk. L10 forms an elongated spine to which L12 dimers bind in a sequential fashion forming a multimeric L10(L12)X complex.</text>
</comment>
<comment type="caution">
    <text evidence="10">The sequence shown here is derived from an EMBL/GenBank/DDBJ whole genome shotgun (WGS) entry which is preliminary data.</text>
</comment>
<dbReference type="CDD" id="cd00349">
    <property type="entry name" value="Ribosomal_L11"/>
    <property type="match status" value="1"/>
</dbReference>
<name>A0A4E0PSE5_9EURY</name>
<evidence type="ECO:0000256" key="4">
    <source>
        <dbReference type="ARBA" id="ARBA00022980"/>
    </source>
</evidence>
<dbReference type="Gene3D" id="3.30.1550.10">
    <property type="entry name" value="Ribosomal protein L11/L12, N-terminal domain"/>
    <property type="match status" value="1"/>
</dbReference>
<keyword evidence="5 6" id="KW-0687">Ribonucleoprotein</keyword>
<dbReference type="InterPro" id="IPR036796">
    <property type="entry name" value="Ribosomal_uL11_N_sf"/>
</dbReference>
<gene>
    <name evidence="6" type="primary">rpl11</name>
    <name evidence="10" type="ORF">CUN85_12635</name>
</gene>
<dbReference type="FunFam" id="1.10.10.250:FF:000006">
    <property type="entry name" value="50S ribosomal protein L11"/>
    <property type="match status" value="1"/>
</dbReference>
<sequence>MADVVEALVPGGRANPGPPLGPALGPLGINVKDVIEKINEKTKDYNGMQVPVKVIVDSNKNFEIEVGTPPTAALILQELGIQKGSGLAGTEVVGDLSIPQAAKIARMKKDDILSYTLKAAVKEVLGACVPMGVNAEGMHAKECQKEVEEGKFDDVLANEAW</sequence>
<keyword evidence="11" id="KW-1185">Reference proteome</keyword>
<evidence type="ECO:0000259" key="9">
    <source>
        <dbReference type="Pfam" id="PF03946"/>
    </source>
</evidence>
<keyword evidence="3 6" id="KW-0694">RNA-binding</keyword>